<dbReference type="Proteomes" id="UP000681075">
    <property type="component" value="Unassembled WGS sequence"/>
</dbReference>
<feature type="transmembrane region" description="Helical" evidence="1">
    <location>
        <begin position="12"/>
        <end position="31"/>
    </location>
</feature>
<evidence type="ECO:0000313" key="3">
    <source>
        <dbReference type="Proteomes" id="UP000681075"/>
    </source>
</evidence>
<keyword evidence="3" id="KW-1185">Reference proteome</keyword>
<feature type="transmembrane region" description="Helical" evidence="1">
    <location>
        <begin position="37"/>
        <end position="61"/>
    </location>
</feature>
<dbReference type="EMBL" id="BOPV01000001">
    <property type="protein sequence ID" value="GIL40292.1"/>
    <property type="molecule type" value="Genomic_DNA"/>
</dbReference>
<evidence type="ECO:0000256" key="1">
    <source>
        <dbReference type="SAM" id="Phobius"/>
    </source>
</evidence>
<evidence type="ECO:0000313" key="2">
    <source>
        <dbReference type="EMBL" id="GIL40292.1"/>
    </source>
</evidence>
<organism evidence="2 3">
    <name type="scientific">Roseiterribacter gracilis</name>
    <dbReference type="NCBI Taxonomy" id="2812848"/>
    <lineage>
        <taxon>Bacteria</taxon>
        <taxon>Pseudomonadati</taxon>
        <taxon>Pseudomonadota</taxon>
        <taxon>Alphaproteobacteria</taxon>
        <taxon>Rhodospirillales</taxon>
        <taxon>Roseiterribacteraceae</taxon>
        <taxon>Roseiterribacter</taxon>
    </lineage>
</organism>
<comment type="caution">
    <text evidence="2">The sequence shown here is derived from an EMBL/GenBank/DDBJ whole genome shotgun (WGS) entry which is preliminary data.</text>
</comment>
<proteinExistence type="predicted"/>
<keyword evidence="1" id="KW-0472">Membrane</keyword>
<sequence length="70" mass="7826">MDEQTDETAPRAPWWLRPQAGLVLVVLLVLLDRWSGGGLIVPLAILVSAIAFVVLALAAFVPRFRARWFR</sequence>
<keyword evidence="1" id="KW-0812">Transmembrane</keyword>
<dbReference type="RefSeq" id="WP_420243396.1">
    <property type="nucleotide sequence ID" value="NZ_BOPV01000001.1"/>
</dbReference>
<reference evidence="2" key="1">
    <citation type="submission" date="2021-02" db="EMBL/GenBank/DDBJ databases">
        <title>Genome sequence of Rhodospirillales sp. strain TMPK1 isolated from soil.</title>
        <authorList>
            <person name="Nakai R."/>
            <person name="Kusada H."/>
            <person name="Tamaki H."/>
        </authorList>
    </citation>
    <scope>NUCLEOTIDE SEQUENCE</scope>
    <source>
        <strain evidence="2">TMPK1</strain>
    </source>
</reference>
<gene>
    <name evidence="2" type="ORF">TMPK1_25290</name>
</gene>
<name>A0A8S8XEA9_9PROT</name>
<protein>
    <submittedName>
        <fullName evidence="2">Uncharacterized protein</fullName>
    </submittedName>
</protein>
<keyword evidence="1" id="KW-1133">Transmembrane helix</keyword>
<accession>A0A8S8XEA9</accession>
<dbReference type="AlphaFoldDB" id="A0A8S8XEA9"/>